<dbReference type="Pfam" id="PF04087">
    <property type="entry name" value="DUF389"/>
    <property type="match status" value="1"/>
</dbReference>
<dbReference type="Proteomes" id="UP000515480">
    <property type="component" value="Chromosome"/>
</dbReference>
<evidence type="ECO:0000313" key="2">
    <source>
        <dbReference type="EMBL" id="QNH55022.1"/>
    </source>
</evidence>
<reference evidence="2 3" key="1">
    <citation type="submission" date="2020-07" db="EMBL/GenBank/DDBJ databases">
        <title>Complete genome and description of Selenomonas timonensis sp. nov., a new bacterium isolated from a gingivitis subject.</title>
        <authorList>
            <person name="Antezack A."/>
        </authorList>
    </citation>
    <scope>NUCLEOTIDE SEQUENCE [LARGE SCALE GENOMIC DNA]</scope>
    <source>
        <strain evidence="2 3">Marseille-Q3039</strain>
    </source>
</reference>
<dbReference type="PANTHER" id="PTHR20992:SF9">
    <property type="entry name" value="AT15442P-RELATED"/>
    <property type="match status" value="1"/>
</dbReference>
<feature type="transmembrane region" description="Helical" evidence="1">
    <location>
        <begin position="157"/>
        <end position="179"/>
    </location>
</feature>
<proteinExistence type="predicted"/>
<accession>A0A7G7VLM9</accession>
<dbReference type="PANTHER" id="PTHR20992">
    <property type="entry name" value="AT15442P-RELATED"/>
    <property type="match status" value="1"/>
</dbReference>
<gene>
    <name evidence="2" type="ORF">H1B31_03550</name>
</gene>
<keyword evidence="3" id="KW-1185">Reference proteome</keyword>
<keyword evidence="1" id="KW-0812">Transmembrane</keyword>
<sequence length="459" mass="50166">MVCLILNQLKAFFDLRGDTASIQEITERINAGVRFRGTNLSVLILAIFIASIGLNMNSTAVIIGAMLISPLMGSILGIGYGLARYDSAYIRSGAGNLFAQVLISVAASTLYFCLTPIDAPSSALLARTSPTIWDVLIAVFGGLAGIIGVTRKEGGNVIPGVAIATALMPPLCTAGYGIATGVTAYTVGALYLFFINSFFICLTAFIVLKIIDIPSKIARDSVEFSRQKRYLLTFAILVTLPSCFFAYQSVQENLENAQAKSYIEENFKAPPRLAISYTLDNEKKMLTVFTVAGIAEDDLAALTEKLHEKKYLRPFRLEVFSAETTEEREKMEAMINQRLSEVEKRAIPSVQEQQTVTALKSAREESEKQGAYILDWNREARIVFPQISRIAVGSVQAPAGTGDKSAALSETQIAFIYLQSDMDEASRARLTEWISDKAKNRVEVHFLPEVPPAEAKKGL</sequence>
<dbReference type="EMBL" id="CP060204">
    <property type="protein sequence ID" value="QNH55022.1"/>
    <property type="molecule type" value="Genomic_DNA"/>
</dbReference>
<feature type="transmembrane region" description="Helical" evidence="1">
    <location>
        <begin position="185"/>
        <end position="208"/>
    </location>
</feature>
<dbReference type="RefSeq" id="WP_185980923.1">
    <property type="nucleotide sequence ID" value="NZ_CP060204.1"/>
</dbReference>
<keyword evidence="1" id="KW-1133">Transmembrane helix</keyword>
<organism evidence="2 3">
    <name type="scientific">Selenomonas timonae</name>
    <dbReference type="NCBI Taxonomy" id="2754044"/>
    <lineage>
        <taxon>Bacteria</taxon>
        <taxon>Bacillati</taxon>
        <taxon>Bacillota</taxon>
        <taxon>Negativicutes</taxon>
        <taxon>Selenomonadales</taxon>
        <taxon>Selenomonadaceae</taxon>
        <taxon>Selenomonas</taxon>
    </lineage>
</organism>
<dbReference type="AlphaFoldDB" id="A0A7G7VLM9"/>
<dbReference type="InterPro" id="IPR005240">
    <property type="entry name" value="DUF389"/>
</dbReference>
<feature type="transmembrane region" description="Helical" evidence="1">
    <location>
        <begin position="37"/>
        <end position="54"/>
    </location>
</feature>
<dbReference type="KEGG" id="stim:H1B31_03550"/>
<feature type="transmembrane region" description="Helical" evidence="1">
    <location>
        <begin position="132"/>
        <end position="150"/>
    </location>
</feature>
<feature type="transmembrane region" description="Helical" evidence="1">
    <location>
        <begin position="229"/>
        <end position="247"/>
    </location>
</feature>
<evidence type="ECO:0000313" key="3">
    <source>
        <dbReference type="Proteomes" id="UP000515480"/>
    </source>
</evidence>
<evidence type="ECO:0000256" key="1">
    <source>
        <dbReference type="SAM" id="Phobius"/>
    </source>
</evidence>
<protein>
    <submittedName>
        <fullName evidence="2">DUF389 domain-containing protein</fullName>
    </submittedName>
</protein>
<feature type="transmembrane region" description="Helical" evidence="1">
    <location>
        <begin position="60"/>
        <end position="82"/>
    </location>
</feature>
<feature type="transmembrane region" description="Helical" evidence="1">
    <location>
        <begin position="94"/>
        <end position="112"/>
    </location>
</feature>
<keyword evidence="1" id="KW-0472">Membrane</keyword>
<name>A0A7G7VLM9_9FIRM</name>